<name>A0A5A7PWA1_STRAF</name>
<dbReference type="EMBL" id="BKCP01005239">
    <property type="protein sequence ID" value="GER36918.1"/>
    <property type="molecule type" value="Genomic_DNA"/>
</dbReference>
<evidence type="ECO:0000313" key="1">
    <source>
        <dbReference type="EMBL" id="GER36918.1"/>
    </source>
</evidence>
<accession>A0A5A7PWA1</accession>
<feature type="non-terminal residue" evidence="1">
    <location>
        <position position="1"/>
    </location>
</feature>
<evidence type="ECO:0000313" key="2">
    <source>
        <dbReference type="Proteomes" id="UP000325081"/>
    </source>
</evidence>
<protein>
    <submittedName>
        <fullName evidence="1">Powdery mildew resistance protein</fullName>
    </submittedName>
</protein>
<feature type="non-terminal residue" evidence="1">
    <location>
        <position position="113"/>
    </location>
</feature>
<reference evidence="2" key="1">
    <citation type="journal article" date="2019" name="Curr. Biol.">
        <title>Genome Sequence of Striga asiatica Provides Insight into the Evolution of Plant Parasitism.</title>
        <authorList>
            <person name="Yoshida S."/>
            <person name="Kim S."/>
            <person name="Wafula E.K."/>
            <person name="Tanskanen J."/>
            <person name="Kim Y.M."/>
            <person name="Honaas L."/>
            <person name="Yang Z."/>
            <person name="Spallek T."/>
            <person name="Conn C.E."/>
            <person name="Ichihashi Y."/>
            <person name="Cheong K."/>
            <person name="Cui S."/>
            <person name="Der J.P."/>
            <person name="Gundlach H."/>
            <person name="Jiao Y."/>
            <person name="Hori C."/>
            <person name="Ishida J.K."/>
            <person name="Kasahara H."/>
            <person name="Kiba T."/>
            <person name="Kim M.S."/>
            <person name="Koo N."/>
            <person name="Laohavisit A."/>
            <person name="Lee Y.H."/>
            <person name="Lumba S."/>
            <person name="McCourt P."/>
            <person name="Mortimer J.C."/>
            <person name="Mutuku J.M."/>
            <person name="Nomura T."/>
            <person name="Sasaki-Sekimoto Y."/>
            <person name="Seto Y."/>
            <person name="Wang Y."/>
            <person name="Wakatake T."/>
            <person name="Sakakibara H."/>
            <person name="Demura T."/>
            <person name="Yamaguchi S."/>
            <person name="Yoneyama K."/>
            <person name="Manabe R.I."/>
            <person name="Nelson D.C."/>
            <person name="Schulman A.H."/>
            <person name="Timko M.P."/>
            <person name="dePamphilis C.W."/>
            <person name="Choi D."/>
            <person name="Shirasu K."/>
        </authorList>
    </citation>
    <scope>NUCLEOTIDE SEQUENCE [LARGE SCALE GENOMIC DNA]</scope>
    <source>
        <strain evidence="2">cv. UVA1</strain>
    </source>
</reference>
<comment type="caution">
    <text evidence="1">The sequence shown here is derived from an EMBL/GenBank/DDBJ whole genome shotgun (WGS) entry which is preliminary data.</text>
</comment>
<organism evidence="1 2">
    <name type="scientific">Striga asiatica</name>
    <name type="common">Asiatic witchweed</name>
    <name type="synonym">Buchnera asiatica</name>
    <dbReference type="NCBI Taxonomy" id="4170"/>
    <lineage>
        <taxon>Eukaryota</taxon>
        <taxon>Viridiplantae</taxon>
        <taxon>Streptophyta</taxon>
        <taxon>Embryophyta</taxon>
        <taxon>Tracheophyta</taxon>
        <taxon>Spermatophyta</taxon>
        <taxon>Magnoliopsida</taxon>
        <taxon>eudicotyledons</taxon>
        <taxon>Gunneridae</taxon>
        <taxon>Pentapetalae</taxon>
        <taxon>asterids</taxon>
        <taxon>lamiids</taxon>
        <taxon>Lamiales</taxon>
        <taxon>Orobanchaceae</taxon>
        <taxon>Buchnereae</taxon>
        <taxon>Striga</taxon>
    </lineage>
</organism>
<gene>
    <name evidence="1" type="ORF">STAS_13302</name>
</gene>
<dbReference type="Proteomes" id="UP000325081">
    <property type="component" value="Unassembled WGS sequence"/>
</dbReference>
<dbReference type="AlphaFoldDB" id="A0A5A7PWA1"/>
<keyword evidence="2" id="KW-1185">Reference proteome</keyword>
<sequence length="113" mass="12524">GDSTLNELAGKFLTEVGQMTLSVSASITVSGSFEVVGTAMQCGSMVEEWQQTFLHKGSELADELAHWKWQPRKGNNSELVESVNERKVIGVDCMVELMDLFICCNRFISCVFL</sequence>
<proteinExistence type="predicted"/>